<evidence type="ECO:0000313" key="2">
    <source>
        <dbReference type="Proteomes" id="UP000704712"/>
    </source>
</evidence>
<name>A0A8S9UXT8_PHYIN</name>
<proteinExistence type="predicted"/>
<sequence length="60" mass="6724">MAEARVPDPTVSSSSVDVAGLIDQRFNAMMKRQEAQLVQMQMQTQFLAQLIETLKQNNNA</sequence>
<evidence type="ECO:0000313" key="1">
    <source>
        <dbReference type="EMBL" id="KAF4144032.1"/>
    </source>
</evidence>
<accession>A0A8S9UXT8</accession>
<comment type="caution">
    <text evidence="1">The sequence shown here is derived from an EMBL/GenBank/DDBJ whole genome shotgun (WGS) entry which is preliminary data.</text>
</comment>
<protein>
    <submittedName>
        <fullName evidence="1">Uncharacterized protein</fullName>
    </submittedName>
</protein>
<reference evidence="1" key="1">
    <citation type="submission" date="2020-03" db="EMBL/GenBank/DDBJ databases">
        <title>Hybrid Assembly of Korean Phytophthora infestans isolates.</title>
        <authorList>
            <person name="Prokchorchik M."/>
            <person name="Lee Y."/>
            <person name="Seo J."/>
            <person name="Cho J.-H."/>
            <person name="Park Y.-E."/>
            <person name="Jang D.-C."/>
            <person name="Im J.-S."/>
            <person name="Choi J.-G."/>
            <person name="Park H.-J."/>
            <person name="Lee G.-B."/>
            <person name="Lee Y.-G."/>
            <person name="Hong S.-Y."/>
            <person name="Cho K."/>
            <person name="Sohn K.H."/>
        </authorList>
    </citation>
    <scope>NUCLEOTIDE SEQUENCE</scope>
    <source>
        <strain evidence="1">KR_2_A2</strain>
    </source>
</reference>
<dbReference type="Proteomes" id="UP000704712">
    <property type="component" value="Unassembled WGS sequence"/>
</dbReference>
<gene>
    <name evidence="1" type="ORF">GN958_ATG06794</name>
</gene>
<organism evidence="1 2">
    <name type="scientific">Phytophthora infestans</name>
    <name type="common">Potato late blight agent</name>
    <name type="synonym">Botrytis infestans</name>
    <dbReference type="NCBI Taxonomy" id="4787"/>
    <lineage>
        <taxon>Eukaryota</taxon>
        <taxon>Sar</taxon>
        <taxon>Stramenopiles</taxon>
        <taxon>Oomycota</taxon>
        <taxon>Peronosporomycetes</taxon>
        <taxon>Peronosporales</taxon>
        <taxon>Peronosporaceae</taxon>
        <taxon>Phytophthora</taxon>
    </lineage>
</organism>
<dbReference type="AlphaFoldDB" id="A0A8S9UXT8"/>
<dbReference type="EMBL" id="JAACNO010000917">
    <property type="protein sequence ID" value="KAF4144032.1"/>
    <property type="molecule type" value="Genomic_DNA"/>
</dbReference>